<organism evidence="2 3">
    <name type="scientific">Periconia macrospinosa</name>
    <dbReference type="NCBI Taxonomy" id="97972"/>
    <lineage>
        <taxon>Eukaryota</taxon>
        <taxon>Fungi</taxon>
        <taxon>Dikarya</taxon>
        <taxon>Ascomycota</taxon>
        <taxon>Pezizomycotina</taxon>
        <taxon>Dothideomycetes</taxon>
        <taxon>Pleosporomycetidae</taxon>
        <taxon>Pleosporales</taxon>
        <taxon>Massarineae</taxon>
        <taxon>Periconiaceae</taxon>
        <taxon>Periconia</taxon>
    </lineage>
</organism>
<proteinExistence type="predicted"/>
<accession>A0A2V1DXX0</accession>
<protein>
    <recommendedName>
        <fullName evidence="1">F-box domain-containing protein</fullName>
    </recommendedName>
</protein>
<name>A0A2V1DXX0_9PLEO</name>
<dbReference type="OrthoDB" id="3720847at2759"/>
<feature type="domain" description="F-box" evidence="1">
    <location>
        <begin position="6"/>
        <end position="58"/>
    </location>
</feature>
<dbReference type="Pfam" id="PF00646">
    <property type="entry name" value="F-box"/>
    <property type="match status" value="1"/>
</dbReference>
<dbReference type="STRING" id="97972.A0A2V1DXX0"/>
<keyword evidence="3" id="KW-1185">Reference proteome</keyword>
<evidence type="ECO:0000313" key="2">
    <source>
        <dbReference type="EMBL" id="PVI02095.1"/>
    </source>
</evidence>
<dbReference type="PROSITE" id="PS50181">
    <property type="entry name" value="FBOX"/>
    <property type="match status" value="1"/>
</dbReference>
<dbReference type="Proteomes" id="UP000244855">
    <property type="component" value="Unassembled WGS sequence"/>
</dbReference>
<evidence type="ECO:0000259" key="1">
    <source>
        <dbReference type="PROSITE" id="PS50181"/>
    </source>
</evidence>
<evidence type="ECO:0000313" key="3">
    <source>
        <dbReference type="Proteomes" id="UP000244855"/>
    </source>
</evidence>
<reference evidence="2 3" key="1">
    <citation type="journal article" date="2018" name="Sci. Rep.">
        <title>Comparative genomics provides insights into the lifestyle and reveals functional heterogeneity of dark septate endophytic fungi.</title>
        <authorList>
            <person name="Knapp D.G."/>
            <person name="Nemeth J.B."/>
            <person name="Barry K."/>
            <person name="Hainaut M."/>
            <person name="Henrissat B."/>
            <person name="Johnson J."/>
            <person name="Kuo A."/>
            <person name="Lim J.H.P."/>
            <person name="Lipzen A."/>
            <person name="Nolan M."/>
            <person name="Ohm R.A."/>
            <person name="Tamas L."/>
            <person name="Grigoriev I.V."/>
            <person name="Spatafora J.W."/>
            <person name="Nagy L.G."/>
            <person name="Kovacs G.M."/>
        </authorList>
    </citation>
    <scope>NUCLEOTIDE SEQUENCE [LARGE SCALE GENOMIC DNA]</scope>
    <source>
        <strain evidence="2 3">DSE2036</strain>
    </source>
</reference>
<gene>
    <name evidence="2" type="ORF">DM02DRAFT_315249</name>
</gene>
<sequence>MSSKSTASITGLPQELFDSITCRMNRADLSSLSRTCRKLRSQTIHLVFENVTMLWSGTDKIRKGDDTAGWDDIVTPRTAGWDYIAAERFREQNPNVLKEDSDVECPRLDLLLRSVLENPHCARLIKTINLQCFRYRTSVKQLEGKPKLPSRPDTENYRALVLETMEKVGLDQSKLHEKFKACLIRENEFDAVIGFLILLCPNVTSLTLGLDVLINNPFLNFVFQECTSRFQNLEDITLGASLEDNTSDLARIPSRYKSTKGMILSQTSYLALFSLPRLKQAELPIPFLLENKEEQELAWPGYVPPSFSPIGTLDLPVSSIRPRLLQKVLQLTPNITRLEYHWRPWYGLGTTIPRNCEELASALMCVKHSLKHFRFELCEWSDIAPGVGEEGEFTSNPDYEYTIGRCSLKGLTKLESAIMPSCVLLGWHNHTALIDVLPASLTTLCLADDCWTYDTWQKDEDSLMLLLQQFFSENWKECLPRLREISVAYEDWEKDDIVSLLRENGIRCQILPSNEPSCV</sequence>
<dbReference type="AlphaFoldDB" id="A0A2V1DXX0"/>
<dbReference type="InterPro" id="IPR001810">
    <property type="entry name" value="F-box_dom"/>
</dbReference>
<dbReference type="EMBL" id="KZ805347">
    <property type="protein sequence ID" value="PVI02095.1"/>
    <property type="molecule type" value="Genomic_DNA"/>
</dbReference>